<keyword evidence="3" id="KW-1185">Reference proteome</keyword>
<evidence type="ECO:0008006" key="4">
    <source>
        <dbReference type="Google" id="ProtNLM"/>
    </source>
</evidence>
<feature type="signal peptide" evidence="1">
    <location>
        <begin position="1"/>
        <end position="20"/>
    </location>
</feature>
<dbReference type="OrthoDB" id="3693025at2759"/>
<reference evidence="2" key="1">
    <citation type="journal article" date="2020" name="Stud. Mycol.">
        <title>101 Dothideomycetes genomes: a test case for predicting lifestyles and emergence of pathogens.</title>
        <authorList>
            <person name="Haridas S."/>
            <person name="Albert R."/>
            <person name="Binder M."/>
            <person name="Bloem J."/>
            <person name="Labutti K."/>
            <person name="Salamov A."/>
            <person name="Andreopoulos B."/>
            <person name="Baker S."/>
            <person name="Barry K."/>
            <person name="Bills G."/>
            <person name="Bluhm B."/>
            <person name="Cannon C."/>
            <person name="Castanera R."/>
            <person name="Culley D."/>
            <person name="Daum C."/>
            <person name="Ezra D."/>
            <person name="Gonzalez J."/>
            <person name="Henrissat B."/>
            <person name="Kuo A."/>
            <person name="Liang C."/>
            <person name="Lipzen A."/>
            <person name="Lutzoni F."/>
            <person name="Magnuson J."/>
            <person name="Mondo S."/>
            <person name="Nolan M."/>
            <person name="Ohm R."/>
            <person name="Pangilinan J."/>
            <person name="Park H.-J."/>
            <person name="Ramirez L."/>
            <person name="Alfaro M."/>
            <person name="Sun H."/>
            <person name="Tritt A."/>
            <person name="Yoshinaga Y."/>
            <person name="Zwiers L.-H."/>
            <person name="Turgeon B."/>
            <person name="Goodwin S."/>
            <person name="Spatafora J."/>
            <person name="Crous P."/>
            <person name="Grigoriev I."/>
        </authorList>
    </citation>
    <scope>NUCLEOTIDE SEQUENCE</scope>
    <source>
        <strain evidence="2">CBS 690.94</strain>
    </source>
</reference>
<evidence type="ECO:0000313" key="2">
    <source>
        <dbReference type="EMBL" id="KAF2440860.1"/>
    </source>
</evidence>
<name>A0A9P4P9G9_9PLEO</name>
<sequence>MQIKNCVLLVGTVFASVTVADNAHEIDDTTDLGLISKAYIDPATHKLLVEDFSQAESSAIQERSYNTGSTGNTQDTIAQVLKKHNGYGFCKAACGGYYPQPVTQTQLKTLTKTTYKTATIVPQVVTITRTATAGTPPADTATTTTTESTTVDITETAQPSTTTSTVSTIFTATESVVTTVTSTIQIPSPAPTVFKRENTPSWLRGYASHLICPACNQVWPKPKPQTVIVYKTTTRASTQTRTSSKPATTQTVVLTTTPAAGTYTLTETTVQTKTNTLTSTPLQTDVVTLSSTTTTTEIATSTVSICAQQTNNVGGISAGPNGGLEPKSARSIAECCSACYNSASSCNQWAFLGAGACYIAIGRTASGNDATCPNGRGAGVLFQGGPPELAGGPGPCHT</sequence>
<organism evidence="2 3">
    <name type="scientific">Karstenula rhodostoma CBS 690.94</name>
    <dbReference type="NCBI Taxonomy" id="1392251"/>
    <lineage>
        <taxon>Eukaryota</taxon>
        <taxon>Fungi</taxon>
        <taxon>Dikarya</taxon>
        <taxon>Ascomycota</taxon>
        <taxon>Pezizomycotina</taxon>
        <taxon>Dothideomycetes</taxon>
        <taxon>Pleosporomycetidae</taxon>
        <taxon>Pleosporales</taxon>
        <taxon>Massarineae</taxon>
        <taxon>Didymosphaeriaceae</taxon>
        <taxon>Karstenula</taxon>
    </lineage>
</organism>
<protein>
    <recommendedName>
        <fullName evidence="4">Apple domain-containing protein</fullName>
    </recommendedName>
</protein>
<evidence type="ECO:0000313" key="3">
    <source>
        <dbReference type="Proteomes" id="UP000799764"/>
    </source>
</evidence>
<keyword evidence="1" id="KW-0732">Signal</keyword>
<feature type="chain" id="PRO_5040300037" description="Apple domain-containing protein" evidence="1">
    <location>
        <begin position="21"/>
        <end position="398"/>
    </location>
</feature>
<evidence type="ECO:0000256" key="1">
    <source>
        <dbReference type="SAM" id="SignalP"/>
    </source>
</evidence>
<comment type="caution">
    <text evidence="2">The sequence shown here is derived from an EMBL/GenBank/DDBJ whole genome shotgun (WGS) entry which is preliminary data.</text>
</comment>
<dbReference type="AlphaFoldDB" id="A0A9P4P9G9"/>
<gene>
    <name evidence="2" type="ORF">P171DRAFT_434609</name>
</gene>
<dbReference type="Proteomes" id="UP000799764">
    <property type="component" value="Unassembled WGS sequence"/>
</dbReference>
<proteinExistence type="predicted"/>
<dbReference type="EMBL" id="MU001506">
    <property type="protein sequence ID" value="KAF2440860.1"/>
    <property type="molecule type" value="Genomic_DNA"/>
</dbReference>
<accession>A0A9P4P9G9</accession>